<dbReference type="AlphaFoldDB" id="A0A2N7PJ11"/>
<evidence type="ECO:0000259" key="16">
    <source>
        <dbReference type="PROSITE" id="PS50886"/>
    </source>
</evidence>
<evidence type="ECO:0000259" key="17">
    <source>
        <dbReference type="PROSITE" id="PS51447"/>
    </source>
</evidence>
<dbReference type="CDD" id="cd00769">
    <property type="entry name" value="PheRS_beta_core"/>
    <property type="match status" value="1"/>
</dbReference>
<dbReference type="Proteomes" id="UP000235731">
    <property type="component" value="Unassembled WGS sequence"/>
</dbReference>
<dbReference type="PANTHER" id="PTHR10947:SF0">
    <property type="entry name" value="PHENYLALANINE--TRNA LIGASE BETA SUBUNIT"/>
    <property type="match status" value="1"/>
</dbReference>
<dbReference type="InterPro" id="IPR041616">
    <property type="entry name" value="PheRS_beta_core"/>
</dbReference>
<dbReference type="GO" id="GO:0006432">
    <property type="term" value="P:phenylalanyl-tRNA aminoacylation"/>
    <property type="evidence" value="ECO:0007669"/>
    <property type="project" value="UniProtKB-UniRule"/>
</dbReference>
<evidence type="ECO:0000313" key="20">
    <source>
        <dbReference type="Proteomes" id="UP000235731"/>
    </source>
</evidence>
<dbReference type="Pfam" id="PF03483">
    <property type="entry name" value="B3_4"/>
    <property type="match status" value="1"/>
</dbReference>
<dbReference type="InterPro" id="IPR045060">
    <property type="entry name" value="Phe-tRNA-ligase_IIc_bsu"/>
</dbReference>
<evidence type="ECO:0000256" key="8">
    <source>
        <dbReference type="ARBA" id="ARBA00022840"/>
    </source>
</evidence>
<dbReference type="Gene3D" id="3.50.40.10">
    <property type="entry name" value="Phenylalanyl-trna Synthetase, Chain B, domain 3"/>
    <property type="match status" value="1"/>
</dbReference>
<keyword evidence="8 14" id="KW-0067">ATP-binding</keyword>
<dbReference type="InterPro" id="IPR005147">
    <property type="entry name" value="tRNA_synthase_B5-dom"/>
</dbReference>
<evidence type="ECO:0000256" key="6">
    <source>
        <dbReference type="ARBA" id="ARBA00022723"/>
    </source>
</evidence>
<dbReference type="SMART" id="SM00873">
    <property type="entry name" value="B3_4"/>
    <property type="match status" value="1"/>
</dbReference>
<organism evidence="19 20">
    <name type="scientific">Caldimicrobium thiodismutans</name>
    <dbReference type="NCBI Taxonomy" id="1653476"/>
    <lineage>
        <taxon>Bacteria</taxon>
        <taxon>Pseudomonadati</taxon>
        <taxon>Thermodesulfobacteriota</taxon>
        <taxon>Thermodesulfobacteria</taxon>
        <taxon>Thermodesulfobacteriales</taxon>
        <taxon>Thermodesulfobacteriaceae</taxon>
        <taxon>Caldimicrobium</taxon>
    </lineage>
</organism>
<protein>
    <recommendedName>
        <fullName evidence="14">Phenylalanine--tRNA ligase beta subunit</fullName>
        <ecNumber evidence="14">6.1.1.20</ecNumber>
    </recommendedName>
    <alternativeName>
        <fullName evidence="14">Phenylalanyl-tRNA synthetase beta subunit</fullName>
        <shortName evidence="14">PheRS</shortName>
    </alternativeName>
</protein>
<evidence type="ECO:0000256" key="14">
    <source>
        <dbReference type="HAMAP-Rule" id="MF_00283"/>
    </source>
</evidence>
<evidence type="ECO:0000313" key="19">
    <source>
        <dbReference type="EMBL" id="PMP62338.1"/>
    </source>
</evidence>
<dbReference type="GO" id="GO:0009328">
    <property type="term" value="C:phenylalanine-tRNA ligase complex"/>
    <property type="evidence" value="ECO:0007669"/>
    <property type="project" value="TreeGrafter"/>
</dbReference>
<dbReference type="Gene3D" id="3.30.70.380">
    <property type="entry name" value="Ferrodoxin-fold anticodon-binding domain"/>
    <property type="match status" value="1"/>
</dbReference>
<keyword evidence="12 14" id="KW-0030">Aminoacyl-tRNA synthetase</keyword>
<reference evidence="19 20" key="1">
    <citation type="submission" date="2018-01" db="EMBL/GenBank/DDBJ databases">
        <title>Metagenomic assembled genomes from two thermal pools in the Uzon Caldera, Kamchatka, Russia.</title>
        <authorList>
            <person name="Wilkins L."/>
            <person name="Ettinger C."/>
        </authorList>
    </citation>
    <scope>NUCLEOTIDE SEQUENCE [LARGE SCALE GENOMIC DNA]</scope>
    <source>
        <strain evidence="19">ZAV-15</strain>
    </source>
</reference>
<dbReference type="Gene3D" id="3.30.930.10">
    <property type="entry name" value="Bira Bifunctional Protein, Domain 2"/>
    <property type="match status" value="1"/>
</dbReference>
<dbReference type="PROSITE" id="PS51483">
    <property type="entry name" value="B5"/>
    <property type="match status" value="1"/>
</dbReference>
<feature type="binding site" evidence="14">
    <location>
        <position position="462"/>
    </location>
    <ligand>
        <name>Mg(2+)</name>
        <dbReference type="ChEBI" id="CHEBI:18420"/>
        <note>shared with alpha subunit</note>
    </ligand>
</feature>
<evidence type="ECO:0000256" key="1">
    <source>
        <dbReference type="ARBA" id="ARBA00004496"/>
    </source>
</evidence>
<dbReference type="SUPFAM" id="SSF54991">
    <property type="entry name" value="Anticodon-binding domain of PheRS"/>
    <property type="match status" value="1"/>
</dbReference>
<keyword evidence="5 14" id="KW-0436">Ligase</keyword>
<dbReference type="InterPro" id="IPR009061">
    <property type="entry name" value="DNA-bd_dom_put_sf"/>
</dbReference>
<dbReference type="InterPro" id="IPR004532">
    <property type="entry name" value="Phe-tRNA-ligase_IIc_bsu_bact"/>
</dbReference>
<feature type="binding site" evidence="14">
    <location>
        <position position="459"/>
    </location>
    <ligand>
        <name>Mg(2+)</name>
        <dbReference type="ChEBI" id="CHEBI:18420"/>
        <note>shared with alpha subunit</note>
    </ligand>
</feature>
<keyword evidence="10 15" id="KW-0694">RNA-binding</keyword>
<dbReference type="InterPro" id="IPR036690">
    <property type="entry name" value="Fdx_antiC-bd_sf"/>
</dbReference>
<evidence type="ECO:0000256" key="3">
    <source>
        <dbReference type="ARBA" id="ARBA00011209"/>
    </source>
</evidence>
<evidence type="ECO:0000256" key="12">
    <source>
        <dbReference type="ARBA" id="ARBA00023146"/>
    </source>
</evidence>
<evidence type="ECO:0000256" key="10">
    <source>
        <dbReference type="ARBA" id="ARBA00022884"/>
    </source>
</evidence>
<dbReference type="EC" id="6.1.1.20" evidence="14"/>
<evidence type="ECO:0000256" key="13">
    <source>
        <dbReference type="ARBA" id="ARBA00049255"/>
    </source>
</evidence>
<sequence length="799" mass="91968">MRVPLSWLSEFIELKKSPEEIAEILTLSGHEVEEIFDLYKRLGEIVTVKILEVYSPEDLKEVVLCKVTDGRDTFTVLTSAKDQVKPGLCVALAKPGSYTFSHQKVEVKEVKNYRSEGMFLSPFEAGISEEKHALLTFPKDVPLGRSIYEILNLEEPVLEIAITPNRGDLLSLYGVARELNLITGWELKTFTFDKALLEGEPFSGEIKILEEEGCFRYLGRIFRGVKVSESPFFIIKRLFLCGLRPINNIVDITNYVLLEVGQPLHAFDWKKISGKQILIRRAKPGEKLLMLDGVERIFTEKDLVIADAEKALVLAGIMGGEESGVKENTEEVFLEAAWFNPKWIRLSSQRHRLSTESSYRFERKVDPEGIPLAALRATELILKIATPTGFSQLVDLYPRPYKRPLIKITPKKFAKILGFEIQKDFIIETLKKLGDLQIENETFKLIPFSYRQDLEIPEDLVEEVARLYGYDQIPDTFPIAELKAKAPTLEIKTERKIKELLKGFGLFEVITYSFIHPEILEKLNLSKEDERLKVLEIENPIASHLSVMRTTLIPSLLEVAKFNATREVEDLAIFEIGKVFFPEKELAKEKVHLGILLKGEKKLLPWEGYKRKYDLFDLKGILEELFSALKLEVEFRPFSTEPFLKRGFSYDLYLSGIKIGLAGAIKNFILERLDLKRPVFIAEVNLSEIYNLLKEKKKPLKIHKPPKFPSTFRDISFLLDKEIPFSEILSYVNSLEIPYFEKLELLALYEGPPIPETKKSITLRFWFRSEERTLQDEEVNTLQDEIAKKIFEYFKAIPR</sequence>
<evidence type="ECO:0000256" key="9">
    <source>
        <dbReference type="ARBA" id="ARBA00022842"/>
    </source>
</evidence>
<feature type="binding site" evidence="14">
    <location>
        <position position="463"/>
    </location>
    <ligand>
        <name>Mg(2+)</name>
        <dbReference type="ChEBI" id="CHEBI:18420"/>
        <note>shared with alpha subunit</note>
    </ligand>
</feature>
<feature type="domain" description="B5" evidence="18">
    <location>
        <begin position="401"/>
        <end position="475"/>
    </location>
</feature>
<dbReference type="GO" id="GO:0005524">
    <property type="term" value="F:ATP binding"/>
    <property type="evidence" value="ECO:0007669"/>
    <property type="project" value="UniProtKB-UniRule"/>
</dbReference>
<dbReference type="Gene3D" id="2.40.50.140">
    <property type="entry name" value="Nucleic acid-binding proteins"/>
    <property type="match status" value="1"/>
</dbReference>
<evidence type="ECO:0000256" key="4">
    <source>
        <dbReference type="ARBA" id="ARBA00022555"/>
    </source>
</evidence>
<dbReference type="GO" id="GO:0000287">
    <property type="term" value="F:magnesium ion binding"/>
    <property type="evidence" value="ECO:0007669"/>
    <property type="project" value="UniProtKB-UniRule"/>
</dbReference>
<gene>
    <name evidence="14" type="primary">pheT</name>
    <name evidence="19" type="ORF">C0197_04890</name>
</gene>
<evidence type="ECO:0000256" key="2">
    <source>
        <dbReference type="ARBA" id="ARBA00008653"/>
    </source>
</evidence>
<comment type="catalytic activity">
    <reaction evidence="13 14">
        <text>tRNA(Phe) + L-phenylalanine + ATP = L-phenylalanyl-tRNA(Phe) + AMP + diphosphate + H(+)</text>
        <dbReference type="Rhea" id="RHEA:19413"/>
        <dbReference type="Rhea" id="RHEA-COMP:9668"/>
        <dbReference type="Rhea" id="RHEA-COMP:9699"/>
        <dbReference type="ChEBI" id="CHEBI:15378"/>
        <dbReference type="ChEBI" id="CHEBI:30616"/>
        <dbReference type="ChEBI" id="CHEBI:33019"/>
        <dbReference type="ChEBI" id="CHEBI:58095"/>
        <dbReference type="ChEBI" id="CHEBI:78442"/>
        <dbReference type="ChEBI" id="CHEBI:78531"/>
        <dbReference type="ChEBI" id="CHEBI:456215"/>
        <dbReference type="EC" id="6.1.1.20"/>
    </reaction>
</comment>
<dbReference type="NCBIfam" id="TIGR00472">
    <property type="entry name" value="pheT_bact"/>
    <property type="match status" value="1"/>
</dbReference>
<keyword evidence="11 14" id="KW-0648">Protein biosynthesis</keyword>
<dbReference type="PANTHER" id="PTHR10947">
    <property type="entry name" value="PHENYLALANYL-TRNA SYNTHETASE BETA CHAIN AND LEUCINE-RICH REPEAT-CONTAINING PROTEIN 47"/>
    <property type="match status" value="1"/>
</dbReference>
<dbReference type="Pfam" id="PF17759">
    <property type="entry name" value="tRNA_synthFbeta"/>
    <property type="match status" value="1"/>
</dbReference>
<dbReference type="InterPro" id="IPR020825">
    <property type="entry name" value="Phe-tRNA_synthase-like_B3/B4"/>
</dbReference>
<dbReference type="SUPFAM" id="SSF55681">
    <property type="entry name" value="Class II aaRS and biotin synthetases"/>
    <property type="match status" value="1"/>
</dbReference>
<evidence type="ECO:0000256" key="11">
    <source>
        <dbReference type="ARBA" id="ARBA00022917"/>
    </source>
</evidence>
<comment type="subcellular location">
    <subcellularLocation>
        <location evidence="1 14">Cytoplasm</location>
    </subcellularLocation>
</comment>
<dbReference type="Pfam" id="PF03147">
    <property type="entry name" value="FDX-ACB"/>
    <property type="match status" value="1"/>
</dbReference>
<evidence type="ECO:0000256" key="7">
    <source>
        <dbReference type="ARBA" id="ARBA00022741"/>
    </source>
</evidence>
<feature type="domain" description="TRNA-binding" evidence="16">
    <location>
        <begin position="39"/>
        <end position="148"/>
    </location>
</feature>
<dbReference type="EMBL" id="PNIE01000066">
    <property type="protein sequence ID" value="PMP62338.1"/>
    <property type="molecule type" value="Genomic_DNA"/>
</dbReference>
<accession>A0A2N7PJ11</accession>
<dbReference type="Gene3D" id="3.30.56.10">
    <property type="match status" value="2"/>
</dbReference>
<dbReference type="SUPFAM" id="SSF50249">
    <property type="entry name" value="Nucleic acid-binding proteins"/>
    <property type="match status" value="1"/>
</dbReference>
<dbReference type="PROSITE" id="PS50886">
    <property type="entry name" value="TRBD"/>
    <property type="match status" value="1"/>
</dbReference>
<dbReference type="SMART" id="SM00874">
    <property type="entry name" value="B5"/>
    <property type="match status" value="1"/>
</dbReference>
<dbReference type="InterPro" id="IPR045864">
    <property type="entry name" value="aa-tRNA-synth_II/BPL/LPL"/>
</dbReference>
<keyword evidence="14" id="KW-0963">Cytoplasm</keyword>
<evidence type="ECO:0000259" key="18">
    <source>
        <dbReference type="PROSITE" id="PS51483"/>
    </source>
</evidence>
<feature type="binding site" evidence="14">
    <location>
        <position position="453"/>
    </location>
    <ligand>
        <name>Mg(2+)</name>
        <dbReference type="ChEBI" id="CHEBI:18420"/>
        <note>shared with alpha subunit</note>
    </ligand>
</feature>
<comment type="subunit">
    <text evidence="3 14">Tetramer of two alpha and two beta subunits.</text>
</comment>
<evidence type="ECO:0000256" key="15">
    <source>
        <dbReference type="PROSITE-ProRule" id="PRU00209"/>
    </source>
</evidence>
<proteinExistence type="inferred from homology"/>
<dbReference type="PROSITE" id="PS51447">
    <property type="entry name" value="FDX_ACB"/>
    <property type="match status" value="1"/>
</dbReference>
<keyword evidence="7 14" id="KW-0547">Nucleotide-binding</keyword>
<dbReference type="GO" id="GO:0000049">
    <property type="term" value="F:tRNA binding"/>
    <property type="evidence" value="ECO:0007669"/>
    <property type="project" value="UniProtKB-UniRule"/>
</dbReference>
<feature type="domain" description="FDX-ACB" evidence="17">
    <location>
        <begin position="706"/>
        <end position="799"/>
    </location>
</feature>
<comment type="cofactor">
    <cofactor evidence="14">
        <name>Mg(2+)</name>
        <dbReference type="ChEBI" id="CHEBI:18420"/>
    </cofactor>
    <text evidence="14">Binds 2 magnesium ions per tetramer.</text>
</comment>
<dbReference type="InterPro" id="IPR012340">
    <property type="entry name" value="NA-bd_OB-fold"/>
</dbReference>
<dbReference type="InterPro" id="IPR005121">
    <property type="entry name" value="Fdx_antiC-bd"/>
</dbReference>
<keyword evidence="9 14" id="KW-0460">Magnesium</keyword>
<dbReference type="InterPro" id="IPR002547">
    <property type="entry name" value="tRNA-bd_dom"/>
</dbReference>
<dbReference type="GO" id="GO:0004826">
    <property type="term" value="F:phenylalanine-tRNA ligase activity"/>
    <property type="evidence" value="ECO:0007669"/>
    <property type="project" value="UniProtKB-UniRule"/>
</dbReference>
<comment type="caution">
    <text evidence="19">The sequence shown here is derived from an EMBL/GenBank/DDBJ whole genome shotgun (WGS) entry which is preliminary data.</text>
</comment>
<keyword evidence="6 14" id="KW-0479">Metal-binding</keyword>
<dbReference type="SUPFAM" id="SSF46955">
    <property type="entry name" value="Putative DNA-binding domain"/>
    <property type="match status" value="1"/>
</dbReference>
<dbReference type="InterPro" id="IPR005146">
    <property type="entry name" value="B3/B4_tRNA-bd"/>
</dbReference>
<dbReference type="SUPFAM" id="SSF56037">
    <property type="entry name" value="PheT/TilS domain"/>
    <property type="match status" value="1"/>
</dbReference>
<keyword evidence="4 15" id="KW-0820">tRNA-binding</keyword>
<comment type="similarity">
    <text evidence="2 14">Belongs to the phenylalanyl-tRNA synthetase beta subunit family. Type 1 subfamily.</text>
</comment>
<name>A0A2N7PJ11_9BACT</name>
<dbReference type="SMART" id="SM00896">
    <property type="entry name" value="FDX-ACB"/>
    <property type="match status" value="1"/>
</dbReference>
<evidence type="ECO:0000256" key="5">
    <source>
        <dbReference type="ARBA" id="ARBA00022598"/>
    </source>
</evidence>
<dbReference type="Pfam" id="PF03484">
    <property type="entry name" value="B5"/>
    <property type="match status" value="1"/>
</dbReference>
<dbReference type="HAMAP" id="MF_00283">
    <property type="entry name" value="Phe_tRNA_synth_beta1"/>
    <property type="match status" value="1"/>
</dbReference>